<keyword evidence="6 10" id="KW-0472">Membrane</keyword>
<dbReference type="GO" id="GO:0005886">
    <property type="term" value="C:plasma membrane"/>
    <property type="evidence" value="ECO:0007669"/>
    <property type="project" value="UniProtKB-SubCell"/>
</dbReference>
<dbReference type="GO" id="GO:0004930">
    <property type="term" value="F:G protein-coupled receptor activity"/>
    <property type="evidence" value="ECO:0007669"/>
    <property type="project" value="UniProtKB-KW"/>
</dbReference>
<evidence type="ECO:0000313" key="12">
    <source>
        <dbReference type="EMBL" id="CAC5386561.1"/>
    </source>
</evidence>
<dbReference type="InterPro" id="IPR017452">
    <property type="entry name" value="GPCR_Rhodpsn_7TM"/>
</dbReference>
<evidence type="ECO:0000256" key="9">
    <source>
        <dbReference type="ARBA" id="ARBA00023224"/>
    </source>
</evidence>
<accession>A0A6J8BTG7</accession>
<evidence type="ECO:0000256" key="2">
    <source>
        <dbReference type="ARBA" id="ARBA00022475"/>
    </source>
</evidence>
<proteinExistence type="predicted"/>
<evidence type="ECO:0000256" key="7">
    <source>
        <dbReference type="ARBA" id="ARBA00023170"/>
    </source>
</evidence>
<gene>
    <name evidence="12" type="ORF">MCOR_21981</name>
</gene>
<feature type="transmembrane region" description="Helical" evidence="10">
    <location>
        <begin position="176"/>
        <end position="202"/>
    </location>
</feature>
<evidence type="ECO:0000256" key="5">
    <source>
        <dbReference type="ARBA" id="ARBA00023040"/>
    </source>
</evidence>
<evidence type="ECO:0000256" key="6">
    <source>
        <dbReference type="ARBA" id="ARBA00023136"/>
    </source>
</evidence>
<dbReference type="Gene3D" id="1.20.1070.10">
    <property type="entry name" value="Rhodopsin 7-helix transmembrane proteins"/>
    <property type="match status" value="1"/>
</dbReference>
<sequence length="268" mass="29793">MSKFKILVLCLSISDITFVLEIQSFITIADNDNGKDTVTYSCATLKHIIAGTFIFSFYQRFLICLKRLNATFSTNNSYLHVITSPKGVCVGFVLIQVVMALHLVNDITRGHKPCRTPSILVPSFVLVADLPILLLCISIVGVYVVIIFRIARQQSMNQNLGLGNARSADAMKKNAIILGIIIVVSLVGTMPRSILAVVSMLTGKAPTFFWRTLSNVLLLINPLVDPIIYVFCVKEFRNKLKLFWSKIKNSIQLPNSRERCEDGAIALL</sequence>
<dbReference type="PANTHER" id="PTHR24246:SF27">
    <property type="entry name" value="ADENOSINE RECEPTOR, ISOFORM A"/>
    <property type="match status" value="1"/>
</dbReference>
<keyword evidence="7" id="KW-0675">Receptor</keyword>
<feature type="domain" description="G-protein coupled receptors family 1 profile" evidence="11">
    <location>
        <begin position="1"/>
        <end position="229"/>
    </location>
</feature>
<feature type="transmembrane region" description="Helical" evidence="10">
    <location>
        <begin position="78"/>
        <end position="104"/>
    </location>
</feature>
<name>A0A6J8BTG7_MYTCO</name>
<dbReference type="PROSITE" id="PS50262">
    <property type="entry name" value="G_PROTEIN_RECEP_F1_2"/>
    <property type="match status" value="1"/>
</dbReference>
<keyword evidence="5" id="KW-0297">G-protein coupled receptor</keyword>
<keyword evidence="9" id="KW-0807">Transducer</keyword>
<keyword evidence="2" id="KW-1003">Cell membrane</keyword>
<organism evidence="12 13">
    <name type="scientific">Mytilus coruscus</name>
    <name type="common">Sea mussel</name>
    <dbReference type="NCBI Taxonomy" id="42192"/>
    <lineage>
        <taxon>Eukaryota</taxon>
        <taxon>Metazoa</taxon>
        <taxon>Spiralia</taxon>
        <taxon>Lophotrochozoa</taxon>
        <taxon>Mollusca</taxon>
        <taxon>Bivalvia</taxon>
        <taxon>Autobranchia</taxon>
        <taxon>Pteriomorphia</taxon>
        <taxon>Mytilida</taxon>
        <taxon>Mytiloidea</taxon>
        <taxon>Mytilidae</taxon>
        <taxon>Mytilinae</taxon>
        <taxon>Mytilus</taxon>
    </lineage>
</organism>
<evidence type="ECO:0000259" key="11">
    <source>
        <dbReference type="PROSITE" id="PS50262"/>
    </source>
</evidence>
<keyword evidence="8" id="KW-0325">Glycoprotein</keyword>
<reference evidence="12 13" key="1">
    <citation type="submission" date="2020-06" db="EMBL/GenBank/DDBJ databases">
        <authorList>
            <person name="Li R."/>
            <person name="Bekaert M."/>
        </authorList>
    </citation>
    <scope>NUCLEOTIDE SEQUENCE [LARGE SCALE GENOMIC DNA]</scope>
    <source>
        <strain evidence="13">wild</strain>
    </source>
</reference>
<keyword evidence="13" id="KW-1185">Reference proteome</keyword>
<evidence type="ECO:0000256" key="8">
    <source>
        <dbReference type="ARBA" id="ARBA00023180"/>
    </source>
</evidence>
<dbReference type="Proteomes" id="UP000507470">
    <property type="component" value="Unassembled WGS sequence"/>
</dbReference>
<dbReference type="EMBL" id="CACVKT020003885">
    <property type="protein sequence ID" value="CAC5386561.1"/>
    <property type="molecule type" value="Genomic_DNA"/>
</dbReference>
<dbReference type="InterPro" id="IPR000276">
    <property type="entry name" value="GPCR_Rhodpsn"/>
</dbReference>
<feature type="transmembrane region" description="Helical" evidence="10">
    <location>
        <begin position="7"/>
        <end position="26"/>
    </location>
</feature>
<protein>
    <submittedName>
        <fullName evidence="12">TAAR</fullName>
    </submittedName>
</protein>
<evidence type="ECO:0000256" key="10">
    <source>
        <dbReference type="SAM" id="Phobius"/>
    </source>
</evidence>
<evidence type="ECO:0000256" key="3">
    <source>
        <dbReference type="ARBA" id="ARBA00022692"/>
    </source>
</evidence>
<feature type="transmembrane region" description="Helical" evidence="10">
    <location>
        <begin position="208"/>
        <end position="232"/>
    </location>
</feature>
<evidence type="ECO:0000256" key="1">
    <source>
        <dbReference type="ARBA" id="ARBA00004651"/>
    </source>
</evidence>
<keyword evidence="3 10" id="KW-0812">Transmembrane</keyword>
<feature type="transmembrane region" description="Helical" evidence="10">
    <location>
        <begin position="38"/>
        <end position="58"/>
    </location>
</feature>
<comment type="subcellular location">
    <subcellularLocation>
        <location evidence="1">Cell membrane</location>
        <topology evidence="1">Multi-pass membrane protein</topology>
    </subcellularLocation>
</comment>
<dbReference type="PRINTS" id="PR00237">
    <property type="entry name" value="GPCRRHODOPSN"/>
</dbReference>
<feature type="transmembrane region" description="Helical" evidence="10">
    <location>
        <begin position="124"/>
        <end position="148"/>
    </location>
</feature>
<dbReference type="AlphaFoldDB" id="A0A6J8BTG7"/>
<evidence type="ECO:0000256" key="4">
    <source>
        <dbReference type="ARBA" id="ARBA00022989"/>
    </source>
</evidence>
<keyword evidence="4 10" id="KW-1133">Transmembrane helix</keyword>
<dbReference type="SUPFAM" id="SSF81321">
    <property type="entry name" value="Family A G protein-coupled receptor-like"/>
    <property type="match status" value="1"/>
</dbReference>
<dbReference type="OrthoDB" id="6196274at2759"/>
<evidence type="ECO:0000313" key="13">
    <source>
        <dbReference type="Proteomes" id="UP000507470"/>
    </source>
</evidence>
<dbReference type="PANTHER" id="PTHR24246">
    <property type="entry name" value="OLFACTORY RECEPTOR AND ADENOSINE RECEPTOR"/>
    <property type="match status" value="1"/>
</dbReference>